<gene>
    <name evidence="4" type="primary">rutB_1</name>
    <name evidence="4" type="ORF">ERS852551_00124</name>
</gene>
<dbReference type="Proteomes" id="UP000095765">
    <property type="component" value="Unassembled WGS sequence"/>
</dbReference>
<evidence type="ECO:0000256" key="1">
    <source>
        <dbReference type="ARBA" id="ARBA00006336"/>
    </source>
</evidence>
<evidence type="ECO:0000313" key="4">
    <source>
        <dbReference type="EMBL" id="CUP21849.1"/>
    </source>
</evidence>
<proteinExistence type="inferred from homology"/>
<keyword evidence="2 4" id="KW-0378">Hydrolase</keyword>
<name>A0A174LK55_9FIRM</name>
<dbReference type="EC" id="3.5.1.-" evidence="4"/>
<dbReference type="EMBL" id="CZBE01000001">
    <property type="protein sequence ID" value="CUP21849.1"/>
    <property type="molecule type" value="Genomic_DNA"/>
</dbReference>
<dbReference type="CDD" id="cd00431">
    <property type="entry name" value="cysteine_hydrolases"/>
    <property type="match status" value="1"/>
</dbReference>
<dbReference type="GO" id="GO:0016787">
    <property type="term" value="F:hydrolase activity"/>
    <property type="evidence" value="ECO:0007669"/>
    <property type="project" value="UniProtKB-KW"/>
</dbReference>
<dbReference type="AlphaFoldDB" id="A0A174LK55"/>
<comment type="similarity">
    <text evidence="1">Belongs to the isochorismatase family.</text>
</comment>
<sequence length="196" mass="22264">MRIDPAVIRPSQTALVVVDMVRDFTDPDGLVFYPMNRQILPAVVRLVDLCHQTGTLVIFMQHRYRSGKYDRNLETMRPNCIEGSGGEALDPALPVDRERDYIIQKRRYSAFYGTDLDLVLREHGIKNVAVVGTKTNCCIRATVHDAYFNDYLPIVISDCVGTNSEEVNRVHLEDMDKYFGTVMTAGQFSDRLKEDG</sequence>
<dbReference type="PANTHER" id="PTHR43540">
    <property type="entry name" value="PEROXYUREIDOACRYLATE/UREIDOACRYLATE AMIDOHYDROLASE-RELATED"/>
    <property type="match status" value="1"/>
</dbReference>
<dbReference type="OrthoDB" id="9796485at2"/>
<evidence type="ECO:0000313" key="5">
    <source>
        <dbReference type="Proteomes" id="UP000095765"/>
    </source>
</evidence>
<dbReference type="InterPro" id="IPR050272">
    <property type="entry name" value="Isochorismatase-like_hydrls"/>
</dbReference>
<feature type="domain" description="Isochorismatase-like" evidence="3">
    <location>
        <begin position="13"/>
        <end position="185"/>
    </location>
</feature>
<dbReference type="InterPro" id="IPR000868">
    <property type="entry name" value="Isochorismatase-like_dom"/>
</dbReference>
<accession>A0A174LK55</accession>
<reference evidence="4 5" key="1">
    <citation type="submission" date="2015-09" db="EMBL/GenBank/DDBJ databases">
        <authorList>
            <consortium name="Pathogen Informatics"/>
        </authorList>
    </citation>
    <scope>NUCLEOTIDE SEQUENCE [LARGE SCALE GENOMIC DNA]</scope>
    <source>
        <strain evidence="4 5">2789STDY5834939</strain>
    </source>
</reference>
<organism evidence="4 5">
    <name type="scientific">Anaerotruncus colihominis</name>
    <dbReference type="NCBI Taxonomy" id="169435"/>
    <lineage>
        <taxon>Bacteria</taxon>
        <taxon>Bacillati</taxon>
        <taxon>Bacillota</taxon>
        <taxon>Clostridia</taxon>
        <taxon>Eubacteriales</taxon>
        <taxon>Oscillospiraceae</taxon>
        <taxon>Anaerotruncus</taxon>
    </lineage>
</organism>
<protein>
    <submittedName>
        <fullName evidence="4">Peroxyureidoacrylate/ureidoacrylate amidohydrolase RutB</fullName>
        <ecNumber evidence="4">3.5.1.-</ecNumber>
    </submittedName>
</protein>
<dbReference type="PANTHER" id="PTHR43540:SF6">
    <property type="entry name" value="ISOCHORISMATASE-LIKE DOMAIN-CONTAINING PROTEIN"/>
    <property type="match status" value="1"/>
</dbReference>
<dbReference type="RefSeq" id="WP_055243711.1">
    <property type="nucleotide sequence ID" value="NZ_CAJFJR010000002.1"/>
</dbReference>
<dbReference type="Gene3D" id="3.40.50.850">
    <property type="entry name" value="Isochorismatase-like"/>
    <property type="match status" value="1"/>
</dbReference>
<evidence type="ECO:0000256" key="2">
    <source>
        <dbReference type="ARBA" id="ARBA00022801"/>
    </source>
</evidence>
<dbReference type="Pfam" id="PF00857">
    <property type="entry name" value="Isochorismatase"/>
    <property type="match status" value="1"/>
</dbReference>
<evidence type="ECO:0000259" key="3">
    <source>
        <dbReference type="Pfam" id="PF00857"/>
    </source>
</evidence>
<dbReference type="SUPFAM" id="SSF52499">
    <property type="entry name" value="Isochorismatase-like hydrolases"/>
    <property type="match status" value="1"/>
</dbReference>
<dbReference type="InterPro" id="IPR036380">
    <property type="entry name" value="Isochorismatase-like_sf"/>
</dbReference>